<dbReference type="Pfam" id="PF07715">
    <property type="entry name" value="Plug"/>
    <property type="match status" value="1"/>
</dbReference>
<dbReference type="PANTHER" id="PTHR30069:SF29">
    <property type="entry name" value="HEMOGLOBIN AND HEMOGLOBIN-HAPTOGLOBIN-BINDING PROTEIN 1-RELATED"/>
    <property type="match status" value="1"/>
</dbReference>
<dbReference type="GO" id="GO:0009279">
    <property type="term" value="C:cell outer membrane"/>
    <property type="evidence" value="ECO:0007669"/>
    <property type="project" value="UniProtKB-SubCell"/>
</dbReference>
<dbReference type="PROSITE" id="PS52016">
    <property type="entry name" value="TONB_DEPENDENT_REC_3"/>
    <property type="match status" value="1"/>
</dbReference>
<dbReference type="SUPFAM" id="SSF56935">
    <property type="entry name" value="Porins"/>
    <property type="match status" value="1"/>
</dbReference>
<evidence type="ECO:0000256" key="12">
    <source>
        <dbReference type="RuleBase" id="RU003357"/>
    </source>
</evidence>
<evidence type="ECO:0000256" key="5">
    <source>
        <dbReference type="ARBA" id="ARBA00022692"/>
    </source>
</evidence>
<feature type="signal peptide" evidence="13">
    <location>
        <begin position="1"/>
        <end position="18"/>
    </location>
</feature>
<evidence type="ECO:0000256" key="9">
    <source>
        <dbReference type="ARBA" id="ARBA00023170"/>
    </source>
</evidence>
<dbReference type="AlphaFoldDB" id="A0A8J7FWU6"/>
<dbReference type="CDD" id="cd01347">
    <property type="entry name" value="ligand_gated_channel"/>
    <property type="match status" value="1"/>
</dbReference>
<keyword evidence="7 12" id="KW-0798">TonB box</keyword>
<keyword evidence="6 13" id="KW-0732">Signal</keyword>
<comment type="similarity">
    <text evidence="2">Belongs to the TonB-dependent receptor family. Hemoglobin/haptoglobin binding protein subfamily.</text>
</comment>
<evidence type="ECO:0000256" key="6">
    <source>
        <dbReference type="ARBA" id="ARBA00022729"/>
    </source>
</evidence>
<evidence type="ECO:0000256" key="11">
    <source>
        <dbReference type="PROSITE-ProRule" id="PRU01360"/>
    </source>
</evidence>
<organism evidence="16 17">
    <name type="scientific">Pontibacterium sinense</name>
    <dbReference type="NCBI Taxonomy" id="2781979"/>
    <lineage>
        <taxon>Bacteria</taxon>
        <taxon>Pseudomonadati</taxon>
        <taxon>Pseudomonadota</taxon>
        <taxon>Gammaproteobacteria</taxon>
        <taxon>Oceanospirillales</taxon>
        <taxon>Oceanospirillaceae</taxon>
        <taxon>Pontibacterium</taxon>
    </lineage>
</organism>
<evidence type="ECO:0000256" key="1">
    <source>
        <dbReference type="ARBA" id="ARBA00004571"/>
    </source>
</evidence>
<feature type="domain" description="TonB-dependent receptor-like beta-barrel" evidence="14">
    <location>
        <begin position="262"/>
        <end position="678"/>
    </location>
</feature>
<dbReference type="InterPro" id="IPR036942">
    <property type="entry name" value="Beta-barrel_TonB_sf"/>
</dbReference>
<keyword evidence="9 16" id="KW-0675">Receptor</keyword>
<comment type="caution">
    <text evidence="16">The sequence shown here is derived from an EMBL/GenBank/DDBJ whole genome shotgun (WGS) entry which is preliminary data.</text>
</comment>
<dbReference type="InterPro" id="IPR000531">
    <property type="entry name" value="Beta-barrel_TonB"/>
</dbReference>
<dbReference type="EMBL" id="JADEYS010000021">
    <property type="protein sequence ID" value="MBE9399075.1"/>
    <property type="molecule type" value="Genomic_DNA"/>
</dbReference>
<dbReference type="Gene3D" id="2.40.170.20">
    <property type="entry name" value="TonB-dependent receptor, beta-barrel domain"/>
    <property type="match status" value="1"/>
</dbReference>
<evidence type="ECO:0000256" key="7">
    <source>
        <dbReference type="ARBA" id="ARBA00023077"/>
    </source>
</evidence>
<dbReference type="GO" id="GO:0044718">
    <property type="term" value="P:siderophore transmembrane transport"/>
    <property type="evidence" value="ECO:0007669"/>
    <property type="project" value="TreeGrafter"/>
</dbReference>
<dbReference type="InterPro" id="IPR039426">
    <property type="entry name" value="TonB-dep_rcpt-like"/>
</dbReference>
<evidence type="ECO:0000256" key="4">
    <source>
        <dbReference type="ARBA" id="ARBA00022452"/>
    </source>
</evidence>
<keyword evidence="3 11" id="KW-0813">Transport</keyword>
<feature type="domain" description="TonB-dependent receptor plug" evidence="15">
    <location>
        <begin position="54"/>
        <end position="164"/>
    </location>
</feature>
<feature type="chain" id="PRO_5035223966" evidence="13">
    <location>
        <begin position="19"/>
        <end position="710"/>
    </location>
</feature>
<reference evidence="16" key="1">
    <citation type="submission" date="2020-10" db="EMBL/GenBank/DDBJ databases">
        <title>Bacterium isolated from coastal waters sediment.</title>
        <authorList>
            <person name="Chen R.-J."/>
            <person name="Lu D.-C."/>
            <person name="Zhu K.-L."/>
            <person name="Du Z.-J."/>
        </authorList>
    </citation>
    <scope>NUCLEOTIDE SEQUENCE</scope>
    <source>
        <strain evidence="16">N1Y112</strain>
    </source>
</reference>
<evidence type="ECO:0000256" key="2">
    <source>
        <dbReference type="ARBA" id="ARBA00008143"/>
    </source>
</evidence>
<dbReference type="InterPro" id="IPR012910">
    <property type="entry name" value="Plug_dom"/>
</dbReference>
<gene>
    <name evidence="16" type="ORF">IOQ59_17585</name>
</gene>
<dbReference type="InterPro" id="IPR037066">
    <property type="entry name" value="Plug_dom_sf"/>
</dbReference>
<keyword evidence="10 11" id="KW-0998">Cell outer membrane</keyword>
<keyword evidence="4 11" id="KW-1134">Transmembrane beta strand</keyword>
<protein>
    <submittedName>
        <fullName evidence="16">TonB-dependent receptor</fullName>
    </submittedName>
</protein>
<proteinExistence type="inferred from homology"/>
<evidence type="ECO:0000256" key="10">
    <source>
        <dbReference type="ARBA" id="ARBA00023237"/>
    </source>
</evidence>
<evidence type="ECO:0000313" key="17">
    <source>
        <dbReference type="Proteomes" id="UP000640333"/>
    </source>
</evidence>
<keyword evidence="8 11" id="KW-0472">Membrane</keyword>
<evidence type="ECO:0000256" key="8">
    <source>
        <dbReference type="ARBA" id="ARBA00023136"/>
    </source>
</evidence>
<evidence type="ECO:0000259" key="15">
    <source>
        <dbReference type="Pfam" id="PF07715"/>
    </source>
</evidence>
<accession>A0A8J7FWU6</accession>
<comment type="subcellular location">
    <subcellularLocation>
        <location evidence="1 11">Cell outer membrane</location>
        <topology evidence="1 11">Multi-pass membrane protein</topology>
    </subcellularLocation>
</comment>
<keyword evidence="5 11" id="KW-0812">Transmembrane</keyword>
<dbReference type="Pfam" id="PF00593">
    <property type="entry name" value="TonB_dep_Rec_b-barrel"/>
    <property type="match status" value="1"/>
</dbReference>
<evidence type="ECO:0000259" key="14">
    <source>
        <dbReference type="Pfam" id="PF00593"/>
    </source>
</evidence>
<dbReference type="Proteomes" id="UP000640333">
    <property type="component" value="Unassembled WGS sequence"/>
</dbReference>
<name>A0A8J7FWU6_9GAMM</name>
<sequence length="710" mass="79071">MMHKKLSFLALTSTIWTAAVMADGNNQFTDGDEFADFYGQDELVSIATGTSTPISKAPSVASVISSKQIEAMGATHLDEVLERIPGLHVMRSDLSRLDPVYSVRGIQTGFNPQILVLLNGTEIKQLVTGGLATTFRMPVNNISRIEVIRGPGSAVYGADAYSGVINIITKSVDENLNGSFGIRAGRFGSSDVWAQKGYQNDDFAVSFSFENLRTDGDDSRIVERDLQTINDTVFGTNASQAPGSLNTQQDITNLHLDFEFSNWRLENWYWEQDHGGLGQGGAQALDNIGYQDANQFLTKLSYKTDLGETFRIETDLSFLRTDIDTHFVLFPAGAALPIGSDGNAFSSPSAGVVRFPDGYIGKPRSISETTKYELAGLYTGFSEHQIRIASGWTYNQAETAELKNFGPGVIDGTEGSVDGTLTNVAGTKDIYLQDQERTAYFVSIQDQWQLNNDWSFTGGLRWDHFSDFGSTINPRLALVWETSHDLTTKLLYGEAFRAPSFSEQHLINNPSALGNPDLHPEEIETFELAFDYRPTFETDLKLSLYSYKATDLIATVAEGSTLKYQNARNQDGYGAELEFDWRATKQLTLFANYAYQHSEDSDTGMAVPDAPKHSTYLDLQYRLNQNWSSSLQHYWIGNRTRNSGDSRDKVDDYHWVNAKLTRSFDNKRLKFSIMVKNLFDTDAREPSSASIPGDYPLEGRSVIGELRYKF</sequence>
<evidence type="ECO:0000256" key="13">
    <source>
        <dbReference type="SAM" id="SignalP"/>
    </source>
</evidence>
<evidence type="ECO:0000256" key="3">
    <source>
        <dbReference type="ARBA" id="ARBA00022448"/>
    </source>
</evidence>
<keyword evidence="17" id="KW-1185">Reference proteome</keyword>
<evidence type="ECO:0000313" key="16">
    <source>
        <dbReference type="EMBL" id="MBE9399075.1"/>
    </source>
</evidence>
<dbReference type="GO" id="GO:0015344">
    <property type="term" value="F:siderophore uptake transmembrane transporter activity"/>
    <property type="evidence" value="ECO:0007669"/>
    <property type="project" value="TreeGrafter"/>
</dbReference>
<dbReference type="PANTHER" id="PTHR30069">
    <property type="entry name" value="TONB-DEPENDENT OUTER MEMBRANE RECEPTOR"/>
    <property type="match status" value="1"/>
</dbReference>
<dbReference type="Gene3D" id="2.170.130.10">
    <property type="entry name" value="TonB-dependent receptor, plug domain"/>
    <property type="match status" value="1"/>
</dbReference>
<dbReference type="RefSeq" id="WP_193954762.1">
    <property type="nucleotide sequence ID" value="NZ_JADEYS010000021.1"/>
</dbReference>